<dbReference type="PANTHER" id="PTHR30454:SF0">
    <property type="entry name" value="4-HYDROXY-3-METHYLBUT-2-EN-1-YL DIPHOSPHATE SYNTHASE (FERREDOXIN), CHLOROPLASTIC"/>
    <property type="match status" value="1"/>
</dbReference>
<feature type="binding site" evidence="7">
    <location>
        <position position="557"/>
    </location>
    <ligand>
        <name>[4Fe-4S] cluster</name>
        <dbReference type="ChEBI" id="CHEBI:49883"/>
    </ligand>
</feature>
<dbReference type="InterPro" id="IPR004588">
    <property type="entry name" value="IspG_bac-typ"/>
</dbReference>
<evidence type="ECO:0000313" key="11">
    <source>
        <dbReference type="Proteomes" id="UP000003160"/>
    </source>
</evidence>
<dbReference type="GO" id="GO:0019288">
    <property type="term" value="P:isopentenyl diphosphate biosynthetic process, methylerythritol 4-phosphate pathway"/>
    <property type="evidence" value="ECO:0007669"/>
    <property type="project" value="UniProtKB-UniRule"/>
</dbReference>
<dbReference type="AlphaFoldDB" id="D1PTK5"/>
<evidence type="ECO:0000313" key="10">
    <source>
        <dbReference type="EMBL" id="EFA45265.1"/>
    </source>
</evidence>
<dbReference type="HOGENOM" id="CLU_012689_0_0_10"/>
<evidence type="ECO:0000259" key="9">
    <source>
        <dbReference type="Pfam" id="PF26540"/>
    </source>
</evidence>
<dbReference type="SUPFAM" id="SSF56014">
    <property type="entry name" value="Nitrite and sulphite reductase 4Fe-4S domain-like"/>
    <property type="match status" value="1"/>
</dbReference>
<name>D1PTK5_9BACT</name>
<feature type="domain" description="IspG TIM-barrel" evidence="8">
    <location>
        <begin position="14"/>
        <end position="281"/>
    </location>
</feature>
<comment type="function">
    <text evidence="7">Converts 2C-methyl-D-erythritol 2,4-cyclodiphosphate (ME-2,4cPP) into 1-hydroxy-2-methyl-2-(E)-butenyl 4-diphosphate.</text>
</comment>
<comment type="pathway">
    <text evidence="7">Isoprenoid biosynthesis; isopentenyl diphosphate biosynthesis via DXP pathway; isopentenyl diphosphate from 1-deoxy-D-xylulose 5-phosphate: step 5/6.</text>
</comment>
<sequence length="644" mass="71325">MIDLFNYRRRSSSVVHVGAIDMGGDNPVRIQSMTTTNTNDTEACVAQAERIIKAGGELVRLTTQGIREAENLRNINAALRQAGFSTPLVADVHFNPKVADVAACYAEKVRINPGNYVDPARKFIRQEYTDEEYARELKKIEERFVPFLNICKANHTAIRIGVNHGSLSDRIRNRYGDTPEGIVESCLEFLRICKTQHFDDVVISIKSSNTVVMVQSVRLLVGKMEEEDMHYPLHLGVTEAGEGEDGRIKSAVGIGALLADGIGDTIRVSLSEEPEDEIPVARHLVDYIGRKAGQLVIPGQAYAGFDWLHPTRRPTNPVGNIGGEQAPVVIVSDRQEESHSSPDSADGMMEQKPTADYIYVGGKEPVNPKPGQKYIVDYQLYIKRMQTSSSTLNDREEASISGGGRPEMAMFPIFPVTAMPFIGMVKADIKFLVVQFGTPVEEYISCLKAHPEVVVISTSNHQNRLGEQRALVHEMMTAGVRNPVVFAQMYRLNDKDEFQLQSAADMGALMMDGLTDGIWLMNDGRIADEEIEETAFGILQAGRLRTTRTEYISCPGCGRTLYDLRTTIARIKEATKELKGLKIGIMGCIVNGPGEMADADYGYVGAGPGKVSLYRKQECVEHNIPEEDAVDRLLKLIRDDRKKE</sequence>
<keyword evidence="6 7" id="KW-0414">Isoprene biosynthesis</keyword>
<dbReference type="InterPro" id="IPR045854">
    <property type="entry name" value="NO2/SO3_Rdtase_4Fe4S_sf"/>
</dbReference>
<gene>
    <name evidence="7 10" type="primary">ispG</name>
    <name evidence="10" type="ORF">HMPREF0645_0290</name>
</gene>
<dbReference type="FunFam" id="3.20.20.20:FF:000005">
    <property type="entry name" value="4-hydroxy-3-methylbut-2-en-1-yl diphosphate synthase (flavodoxin)"/>
    <property type="match status" value="1"/>
</dbReference>
<comment type="catalytic activity">
    <reaction evidence="7">
        <text>(2E)-4-hydroxy-3-methylbut-2-enyl diphosphate + oxidized [flavodoxin] + H2O + 2 H(+) = 2-C-methyl-D-erythritol 2,4-cyclic diphosphate + reduced [flavodoxin]</text>
        <dbReference type="Rhea" id="RHEA:43604"/>
        <dbReference type="Rhea" id="RHEA-COMP:10622"/>
        <dbReference type="Rhea" id="RHEA-COMP:10623"/>
        <dbReference type="ChEBI" id="CHEBI:15377"/>
        <dbReference type="ChEBI" id="CHEBI:15378"/>
        <dbReference type="ChEBI" id="CHEBI:57618"/>
        <dbReference type="ChEBI" id="CHEBI:58210"/>
        <dbReference type="ChEBI" id="CHEBI:58483"/>
        <dbReference type="ChEBI" id="CHEBI:128753"/>
        <dbReference type="EC" id="1.17.7.3"/>
    </reaction>
</comment>
<dbReference type="EMBL" id="ACKS01000017">
    <property type="protein sequence ID" value="EFA45265.1"/>
    <property type="molecule type" value="Genomic_DNA"/>
</dbReference>
<dbReference type="InterPro" id="IPR058578">
    <property type="entry name" value="IspG_TIM"/>
</dbReference>
<dbReference type="Pfam" id="PF26540">
    <property type="entry name" value="GcpE_C"/>
    <property type="match status" value="1"/>
</dbReference>
<evidence type="ECO:0000259" key="8">
    <source>
        <dbReference type="Pfam" id="PF04551"/>
    </source>
</evidence>
<feature type="binding site" evidence="7">
    <location>
        <position position="554"/>
    </location>
    <ligand>
        <name>[4Fe-4S] cluster</name>
        <dbReference type="ChEBI" id="CHEBI:49883"/>
    </ligand>
</feature>
<dbReference type="GO" id="GO:0141197">
    <property type="term" value="F:4-hydroxy-3-methylbut-2-enyl-diphosphate synthase activity (flavodoxin)"/>
    <property type="evidence" value="ECO:0007669"/>
    <property type="project" value="UniProtKB-EC"/>
</dbReference>
<dbReference type="InterPro" id="IPR017178">
    <property type="entry name" value="IspG_atypical"/>
</dbReference>
<evidence type="ECO:0000256" key="6">
    <source>
        <dbReference type="ARBA" id="ARBA00023229"/>
    </source>
</evidence>
<keyword evidence="2 7" id="KW-0479">Metal-binding</keyword>
<keyword evidence="4 7" id="KW-0408">Iron</keyword>
<keyword evidence="5 7" id="KW-0411">Iron-sulfur</keyword>
<comment type="cofactor">
    <cofactor evidence="7">
        <name>[4Fe-4S] cluster</name>
        <dbReference type="ChEBI" id="CHEBI:49883"/>
    </cofactor>
    <text evidence="7">Binds 1 [4Fe-4S] cluster.</text>
</comment>
<dbReference type="UniPathway" id="UPA00056">
    <property type="reaction ID" value="UER00096"/>
</dbReference>
<dbReference type="GO" id="GO:0016114">
    <property type="term" value="P:terpenoid biosynthetic process"/>
    <property type="evidence" value="ECO:0007669"/>
    <property type="project" value="InterPro"/>
</dbReference>
<keyword evidence="3 7" id="KW-0560">Oxidoreductase</keyword>
<dbReference type="RefSeq" id="WP_007174639.1">
    <property type="nucleotide sequence ID" value="NZ_GG704782.1"/>
</dbReference>
<evidence type="ECO:0000256" key="7">
    <source>
        <dbReference type="HAMAP-Rule" id="MF_00159"/>
    </source>
</evidence>
<evidence type="ECO:0000256" key="5">
    <source>
        <dbReference type="ARBA" id="ARBA00023014"/>
    </source>
</evidence>
<reference evidence="10 11" key="1">
    <citation type="submission" date="2009-10" db="EMBL/GenBank/DDBJ databases">
        <authorList>
            <person name="Qin X."/>
            <person name="Bachman B."/>
            <person name="Battles P."/>
            <person name="Bell A."/>
            <person name="Bess C."/>
            <person name="Bickham C."/>
            <person name="Chaboub L."/>
            <person name="Chen D."/>
            <person name="Coyle M."/>
            <person name="Deiros D.R."/>
            <person name="Dinh H."/>
            <person name="Forbes L."/>
            <person name="Fowler G."/>
            <person name="Francisco L."/>
            <person name="Fu Q."/>
            <person name="Gubbala S."/>
            <person name="Hale W."/>
            <person name="Han Y."/>
            <person name="Hemphill L."/>
            <person name="Highlander S.K."/>
            <person name="Hirani K."/>
            <person name="Hogues M."/>
            <person name="Jackson L."/>
            <person name="Jakkamsetti A."/>
            <person name="Javaid M."/>
            <person name="Jiang H."/>
            <person name="Korchina V."/>
            <person name="Kovar C."/>
            <person name="Lara F."/>
            <person name="Lee S."/>
            <person name="Mata R."/>
            <person name="Mathew T."/>
            <person name="Moen C."/>
            <person name="Morales K."/>
            <person name="Munidasa M."/>
            <person name="Nazareth L."/>
            <person name="Ngo R."/>
            <person name="Nguyen L."/>
            <person name="Okwuonu G."/>
            <person name="Ongeri F."/>
            <person name="Patil S."/>
            <person name="Petrosino J."/>
            <person name="Pham C."/>
            <person name="Pham P."/>
            <person name="Pu L.-L."/>
            <person name="Puazo M."/>
            <person name="Raj R."/>
            <person name="Reid J."/>
            <person name="Rouhana J."/>
            <person name="Saada N."/>
            <person name="Shang Y."/>
            <person name="Simmons D."/>
            <person name="Thornton R."/>
            <person name="Warren J."/>
            <person name="Weissenberger G."/>
            <person name="Zhang J."/>
            <person name="Zhang L."/>
            <person name="Zhou C."/>
            <person name="Zhu D."/>
            <person name="Muzny D."/>
            <person name="Worley K."/>
            <person name="Gibbs R."/>
        </authorList>
    </citation>
    <scope>NUCLEOTIDE SEQUENCE [LARGE SCALE GENOMIC DNA]</scope>
    <source>
        <strain evidence="10 11">DSM 17361</strain>
    </source>
</reference>
<dbReference type="PANTHER" id="PTHR30454">
    <property type="entry name" value="4-HYDROXY-3-METHYLBUT-2-EN-1-YL DIPHOSPHATE SYNTHASE"/>
    <property type="match status" value="1"/>
</dbReference>
<feature type="binding site" evidence="7">
    <location>
        <position position="588"/>
    </location>
    <ligand>
        <name>[4Fe-4S] cluster</name>
        <dbReference type="ChEBI" id="CHEBI:49883"/>
    </ligand>
</feature>
<dbReference type="Gene3D" id="3.20.20.20">
    <property type="entry name" value="Dihydropteroate synthase-like"/>
    <property type="match status" value="1"/>
</dbReference>
<dbReference type="GO" id="GO:0046429">
    <property type="term" value="F:4-hydroxy-3-methylbut-2-en-1-yl diphosphate synthase activity (ferredoxin)"/>
    <property type="evidence" value="ECO:0007669"/>
    <property type="project" value="UniProtKB-UniRule"/>
</dbReference>
<dbReference type="NCBIfam" id="NF002534">
    <property type="entry name" value="PRK02048.1"/>
    <property type="match status" value="1"/>
</dbReference>
<comment type="similarity">
    <text evidence="7">Belongs to the IspG family.</text>
</comment>
<dbReference type="InterPro" id="IPR011005">
    <property type="entry name" value="Dihydropteroate_synth-like_sf"/>
</dbReference>
<dbReference type="PIRSF" id="PIRSF037336">
    <property type="entry name" value="IspG_like"/>
    <property type="match status" value="1"/>
</dbReference>
<feature type="domain" description="IspG C-terminal" evidence="9">
    <location>
        <begin position="550"/>
        <end position="638"/>
    </location>
</feature>
<evidence type="ECO:0000256" key="1">
    <source>
        <dbReference type="ARBA" id="ARBA00022485"/>
    </source>
</evidence>
<dbReference type="GO" id="GO:0051539">
    <property type="term" value="F:4 iron, 4 sulfur cluster binding"/>
    <property type="evidence" value="ECO:0007669"/>
    <property type="project" value="UniProtKB-UniRule"/>
</dbReference>
<evidence type="ECO:0000256" key="4">
    <source>
        <dbReference type="ARBA" id="ARBA00023004"/>
    </source>
</evidence>
<keyword evidence="11" id="KW-1185">Reference proteome</keyword>
<feature type="binding site" evidence="7">
    <location>
        <position position="595"/>
    </location>
    <ligand>
        <name>[4Fe-4S] cluster</name>
        <dbReference type="ChEBI" id="CHEBI:49883"/>
    </ligand>
</feature>
<dbReference type="InterPro" id="IPR058579">
    <property type="entry name" value="IspG_C"/>
</dbReference>
<protein>
    <recommendedName>
        <fullName evidence="7">4-hydroxy-3-methylbut-2-en-1-yl diphosphate synthase (flavodoxin)</fullName>
        <ecNumber evidence="7">1.17.7.3</ecNumber>
    </recommendedName>
    <alternativeName>
        <fullName evidence="7">1-hydroxy-2-methyl-2-(E)-butenyl 4-diphosphate synthase</fullName>
    </alternativeName>
</protein>
<dbReference type="NCBIfam" id="TIGR00612">
    <property type="entry name" value="ispG_gcpE"/>
    <property type="match status" value="1"/>
</dbReference>
<organism evidence="10 11">
    <name type="scientific">Hallella bergensis DSM 17361</name>
    <dbReference type="NCBI Taxonomy" id="585502"/>
    <lineage>
        <taxon>Bacteria</taxon>
        <taxon>Pseudomonadati</taxon>
        <taxon>Bacteroidota</taxon>
        <taxon>Bacteroidia</taxon>
        <taxon>Bacteroidales</taxon>
        <taxon>Prevotellaceae</taxon>
        <taxon>Hallella</taxon>
    </lineage>
</organism>
<accession>D1PTK5</accession>
<keyword evidence="1 7" id="KW-0004">4Fe-4S</keyword>
<dbReference type="HAMAP" id="MF_00159">
    <property type="entry name" value="IspG"/>
    <property type="match status" value="1"/>
</dbReference>
<dbReference type="Gene3D" id="3.30.413.10">
    <property type="entry name" value="Sulfite Reductase Hemoprotein, domain 1"/>
    <property type="match status" value="1"/>
</dbReference>
<proteinExistence type="inferred from homology"/>
<dbReference type="eggNOG" id="COG0821">
    <property type="taxonomic scope" value="Bacteria"/>
</dbReference>
<comment type="caution">
    <text evidence="10">The sequence shown here is derived from an EMBL/GenBank/DDBJ whole genome shotgun (WGS) entry which is preliminary data.</text>
</comment>
<evidence type="ECO:0000256" key="2">
    <source>
        <dbReference type="ARBA" id="ARBA00022723"/>
    </source>
</evidence>
<evidence type="ECO:0000256" key="3">
    <source>
        <dbReference type="ARBA" id="ARBA00023002"/>
    </source>
</evidence>
<dbReference type="Proteomes" id="UP000003160">
    <property type="component" value="Unassembled WGS sequence"/>
</dbReference>
<dbReference type="OrthoDB" id="9803214at2"/>
<dbReference type="Pfam" id="PF04551">
    <property type="entry name" value="GcpE"/>
    <property type="match status" value="1"/>
</dbReference>
<dbReference type="EC" id="1.17.7.3" evidence="7"/>
<dbReference type="GO" id="GO:0005506">
    <property type="term" value="F:iron ion binding"/>
    <property type="evidence" value="ECO:0007669"/>
    <property type="project" value="InterPro"/>
</dbReference>